<dbReference type="InterPro" id="IPR013083">
    <property type="entry name" value="Znf_RING/FYVE/PHD"/>
</dbReference>
<dbReference type="Pfam" id="PF13639">
    <property type="entry name" value="zf-RING_2"/>
    <property type="match status" value="1"/>
</dbReference>
<reference evidence="5" key="2">
    <citation type="submission" date="2025-08" db="UniProtKB">
        <authorList>
            <consortium name="RefSeq"/>
        </authorList>
    </citation>
    <scope>IDENTIFICATION</scope>
</reference>
<dbReference type="AlphaFoldDB" id="A0AB32V9I7"/>
<evidence type="ECO:0000313" key="5">
    <source>
        <dbReference type="RefSeq" id="XP_007032938.2"/>
    </source>
</evidence>
<name>A0AB32V9I7_THECC</name>
<keyword evidence="1" id="KW-0862">Zinc</keyword>
<keyword evidence="1" id="KW-0863">Zinc-finger</keyword>
<dbReference type="InterPro" id="IPR001841">
    <property type="entry name" value="Znf_RING"/>
</dbReference>
<dbReference type="PANTHER" id="PTHR22765">
    <property type="entry name" value="RING FINGER AND PROTEASE ASSOCIATED DOMAIN-CONTAINING"/>
    <property type="match status" value="1"/>
</dbReference>
<organism evidence="4 5">
    <name type="scientific">Theobroma cacao</name>
    <name type="common">Cacao</name>
    <name type="synonym">Cocoa</name>
    <dbReference type="NCBI Taxonomy" id="3641"/>
    <lineage>
        <taxon>Eukaryota</taxon>
        <taxon>Viridiplantae</taxon>
        <taxon>Streptophyta</taxon>
        <taxon>Embryophyta</taxon>
        <taxon>Tracheophyta</taxon>
        <taxon>Spermatophyta</taxon>
        <taxon>Magnoliopsida</taxon>
        <taxon>eudicotyledons</taxon>
        <taxon>Gunneridae</taxon>
        <taxon>Pentapetalae</taxon>
        <taxon>rosids</taxon>
        <taxon>malvids</taxon>
        <taxon>Malvales</taxon>
        <taxon>Malvaceae</taxon>
        <taxon>Byttnerioideae</taxon>
        <taxon>Theobroma</taxon>
    </lineage>
</organism>
<evidence type="ECO:0000256" key="2">
    <source>
        <dbReference type="SAM" id="MobiDB-lite"/>
    </source>
</evidence>
<dbReference type="GeneID" id="18601808"/>
<dbReference type="SMART" id="SM00184">
    <property type="entry name" value="RING"/>
    <property type="match status" value="1"/>
</dbReference>
<dbReference type="PROSITE" id="PS50089">
    <property type="entry name" value="ZF_RING_2"/>
    <property type="match status" value="1"/>
</dbReference>
<reference evidence="4" key="1">
    <citation type="journal article" date="1997" name="Nucleic Acids Res.">
        <title>tRNAscan-SE: a program for improved detection of transfer RNA genes in genomic sequence.</title>
        <authorList>
            <person name="Lowe T.M."/>
            <person name="Eddy S.R."/>
        </authorList>
    </citation>
    <scope>NUCLEOTIDE SEQUENCE [LARGE SCALE GENOMIC DNA]</scope>
    <source>
        <strain evidence="4">r\B97-61/B2</strain>
    </source>
</reference>
<feature type="domain" description="RING-type" evidence="3">
    <location>
        <begin position="79"/>
        <end position="120"/>
    </location>
</feature>
<dbReference type="SUPFAM" id="SSF57850">
    <property type="entry name" value="RING/U-box"/>
    <property type="match status" value="1"/>
</dbReference>
<sequence length="147" mass="16118">MEMEMEIDLLFNLGNVENFDPEPDYVNYLSNIYLRNDNESSSDFRENEVVVNGSCPAASSVVERLVEVKIGIENDGFCCIVCIEEFEEGEIVKGLPCLHYYHGDCIIPWLRIRATCPLCRCELPTDGEADERSQGGSAAAAAGGGSG</sequence>
<dbReference type="Gramene" id="Tc04v2_t009140.1">
    <property type="protein sequence ID" value="Tc04v2_p009140.1"/>
    <property type="gene ID" value="Tc04v2_g009140"/>
</dbReference>
<dbReference type="CDD" id="cd16454">
    <property type="entry name" value="RING-H2_PA-TM-RING"/>
    <property type="match status" value="1"/>
</dbReference>
<dbReference type="Proteomes" id="UP000694886">
    <property type="component" value="Chromosome 4"/>
</dbReference>
<dbReference type="Gene3D" id="3.30.40.10">
    <property type="entry name" value="Zinc/RING finger domain, C3HC4 (zinc finger)"/>
    <property type="match status" value="1"/>
</dbReference>
<accession>A0AB32V9I7</accession>
<dbReference type="KEGG" id="tcc:18601808"/>
<protein>
    <submittedName>
        <fullName evidence="5">E3 ubiquitin-protein ligase RING1-like</fullName>
    </submittedName>
</protein>
<dbReference type="PANTHER" id="PTHR22765:SF272">
    <property type="entry name" value="E3 UBIQUITIN-PROTEIN LIGASE PRAJA-2"/>
    <property type="match status" value="1"/>
</dbReference>
<dbReference type="InterPro" id="IPR051826">
    <property type="entry name" value="E3_ubiquitin-ligase_domain"/>
</dbReference>
<proteinExistence type="predicted"/>
<evidence type="ECO:0000313" key="4">
    <source>
        <dbReference type="Proteomes" id="UP000694886"/>
    </source>
</evidence>
<gene>
    <name evidence="5" type="primary">LOC18601808</name>
</gene>
<feature type="region of interest" description="Disordered" evidence="2">
    <location>
        <begin position="126"/>
        <end position="147"/>
    </location>
</feature>
<keyword evidence="1" id="KW-0479">Metal-binding</keyword>
<dbReference type="RefSeq" id="XP_007032938.2">
    <property type="nucleotide sequence ID" value="XM_007032876.2"/>
</dbReference>
<evidence type="ECO:0000256" key="1">
    <source>
        <dbReference type="PROSITE-ProRule" id="PRU00175"/>
    </source>
</evidence>
<dbReference type="GO" id="GO:0008270">
    <property type="term" value="F:zinc ion binding"/>
    <property type="evidence" value="ECO:0007669"/>
    <property type="project" value="UniProtKB-KW"/>
</dbReference>
<evidence type="ECO:0000259" key="3">
    <source>
        <dbReference type="PROSITE" id="PS50089"/>
    </source>
</evidence>